<feature type="transmembrane region" description="Helical" evidence="7">
    <location>
        <begin position="54"/>
        <end position="80"/>
    </location>
</feature>
<evidence type="ECO:0000256" key="5">
    <source>
        <dbReference type="ARBA" id="ARBA00023136"/>
    </source>
</evidence>
<comment type="subcellular location">
    <subcellularLocation>
        <location evidence="1">Cell membrane</location>
        <topology evidence="1">Multi-pass membrane protein</topology>
    </subcellularLocation>
</comment>
<feature type="transmembrane region" description="Helical" evidence="7">
    <location>
        <begin position="12"/>
        <end position="34"/>
    </location>
</feature>
<protein>
    <recommendedName>
        <fullName evidence="8">DNA translocase FtsK 4TM region domain-containing protein</fullName>
    </recommendedName>
</protein>
<reference evidence="9" key="1">
    <citation type="submission" date="2018-05" db="EMBL/GenBank/DDBJ databases">
        <authorList>
            <person name="Lanie J.A."/>
            <person name="Ng W.-L."/>
            <person name="Kazmierczak K.M."/>
            <person name="Andrzejewski T.M."/>
            <person name="Davidsen T.M."/>
            <person name="Wayne K.J."/>
            <person name="Tettelin H."/>
            <person name="Glass J.I."/>
            <person name="Rusch D."/>
            <person name="Podicherti R."/>
            <person name="Tsui H.-C.T."/>
            <person name="Winkler M.E."/>
        </authorList>
    </citation>
    <scope>NUCLEOTIDE SEQUENCE</scope>
</reference>
<sequence>MSSNRAIEQRNRILGLLLMPLAFFVLASLVTYSPNDYPNSSLRSDQVLNAGGQLGAITSSSLFLVCGYSAFIVPLIFIFLGWNRWTNGAPRLLLAALLIGSTMIISGATVASLLTTTSTDLRFDRAGALGLRVGHLATESLGADGALVVSLLLFSITLVIPIFWGINRCLTRKRVPPKSPDDDDYRIQPLSRPSSI</sequence>
<gene>
    <name evidence="9" type="ORF">METZ01_LOCUS173857</name>
</gene>
<evidence type="ECO:0000313" key="9">
    <source>
        <dbReference type="EMBL" id="SVB21003.1"/>
    </source>
</evidence>
<proteinExistence type="predicted"/>
<dbReference type="AlphaFoldDB" id="A0A382C6Q7"/>
<evidence type="ECO:0000256" key="1">
    <source>
        <dbReference type="ARBA" id="ARBA00004651"/>
    </source>
</evidence>
<keyword evidence="2" id="KW-1003">Cell membrane</keyword>
<keyword evidence="3 7" id="KW-0812">Transmembrane</keyword>
<evidence type="ECO:0000256" key="3">
    <source>
        <dbReference type="ARBA" id="ARBA00022692"/>
    </source>
</evidence>
<evidence type="ECO:0000256" key="4">
    <source>
        <dbReference type="ARBA" id="ARBA00022989"/>
    </source>
</evidence>
<dbReference type="GO" id="GO:0005886">
    <property type="term" value="C:plasma membrane"/>
    <property type="evidence" value="ECO:0007669"/>
    <property type="project" value="UniProtKB-SubCell"/>
</dbReference>
<organism evidence="9">
    <name type="scientific">marine metagenome</name>
    <dbReference type="NCBI Taxonomy" id="408172"/>
    <lineage>
        <taxon>unclassified sequences</taxon>
        <taxon>metagenomes</taxon>
        <taxon>ecological metagenomes</taxon>
    </lineage>
</organism>
<feature type="domain" description="DNA translocase FtsK 4TM region" evidence="8">
    <location>
        <begin position="12"/>
        <end position="160"/>
    </location>
</feature>
<evidence type="ECO:0000256" key="7">
    <source>
        <dbReference type="SAM" id="Phobius"/>
    </source>
</evidence>
<evidence type="ECO:0000256" key="2">
    <source>
        <dbReference type="ARBA" id="ARBA00022475"/>
    </source>
</evidence>
<keyword evidence="4 7" id="KW-1133">Transmembrane helix</keyword>
<evidence type="ECO:0000256" key="6">
    <source>
        <dbReference type="SAM" id="MobiDB-lite"/>
    </source>
</evidence>
<keyword evidence="5 7" id="KW-0472">Membrane</keyword>
<dbReference type="EMBL" id="UINC01032784">
    <property type="protein sequence ID" value="SVB21003.1"/>
    <property type="molecule type" value="Genomic_DNA"/>
</dbReference>
<evidence type="ECO:0000259" key="8">
    <source>
        <dbReference type="Pfam" id="PF13491"/>
    </source>
</evidence>
<dbReference type="InterPro" id="IPR025199">
    <property type="entry name" value="FtsK_4TM"/>
</dbReference>
<accession>A0A382C6Q7</accession>
<feature type="region of interest" description="Disordered" evidence="6">
    <location>
        <begin position="176"/>
        <end position="196"/>
    </location>
</feature>
<dbReference type="Pfam" id="PF13491">
    <property type="entry name" value="FtsK_4TM"/>
    <property type="match status" value="1"/>
</dbReference>
<feature type="transmembrane region" description="Helical" evidence="7">
    <location>
        <begin position="92"/>
        <end position="114"/>
    </location>
</feature>
<name>A0A382C6Q7_9ZZZZ</name>
<feature type="transmembrane region" description="Helical" evidence="7">
    <location>
        <begin position="146"/>
        <end position="166"/>
    </location>
</feature>